<dbReference type="STRING" id="7176.B0WGN0"/>
<keyword evidence="1" id="KW-1015">Disulfide bond</keyword>
<organism>
    <name type="scientific">Culex quinquefasciatus</name>
    <name type="common">Southern house mosquito</name>
    <name type="synonym">Culex pungens</name>
    <dbReference type="NCBI Taxonomy" id="7176"/>
    <lineage>
        <taxon>Eukaryota</taxon>
        <taxon>Metazoa</taxon>
        <taxon>Ecdysozoa</taxon>
        <taxon>Arthropoda</taxon>
        <taxon>Hexapoda</taxon>
        <taxon>Insecta</taxon>
        <taxon>Pterygota</taxon>
        <taxon>Neoptera</taxon>
        <taxon>Endopterygota</taxon>
        <taxon>Diptera</taxon>
        <taxon>Nematocera</taxon>
        <taxon>Culicoidea</taxon>
        <taxon>Culicidae</taxon>
        <taxon>Culicinae</taxon>
        <taxon>Culicini</taxon>
        <taxon>Culex</taxon>
        <taxon>Culex</taxon>
    </lineage>
</organism>
<dbReference type="AlphaFoldDB" id="B0WGN0"/>
<dbReference type="InterPro" id="IPR002181">
    <property type="entry name" value="Fibrinogen_a/b/g_C_dom"/>
</dbReference>
<dbReference type="InterPro" id="IPR014716">
    <property type="entry name" value="Fibrinogen_a/b/g_C_1"/>
</dbReference>
<feature type="domain" description="Fibrinogen C-terminal" evidence="3">
    <location>
        <begin position="85"/>
        <end position="297"/>
    </location>
</feature>
<feature type="signal peptide" evidence="2">
    <location>
        <begin position="1"/>
        <end position="23"/>
    </location>
</feature>
<dbReference type="CDD" id="cd00087">
    <property type="entry name" value="FReD"/>
    <property type="match status" value="1"/>
</dbReference>
<evidence type="ECO:0000313" key="5">
    <source>
        <dbReference type="EnsemblMetazoa" id="CPIJ005843-PA"/>
    </source>
</evidence>
<reference evidence="5" key="2">
    <citation type="submission" date="2020-05" db="UniProtKB">
        <authorList>
            <consortium name="EnsemblMetazoa"/>
        </authorList>
    </citation>
    <scope>IDENTIFICATION</scope>
    <source>
        <strain evidence="5">JHB</strain>
    </source>
</reference>
<dbReference type="PANTHER" id="PTHR19143:SF327">
    <property type="entry name" value="FI21813P1-RELATED"/>
    <property type="match status" value="1"/>
</dbReference>
<keyword evidence="2" id="KW-0732">Signal</keyword>
<dbReference type="HOGENOM" id="CLU_038628_1_0_1"/>
<evidence type="ECO:0000256" key="1">
    <source>
        <dbReference type="ARBA" id="ARBA00023157"/>
    </source>
</evidence>
<sequence length="297" mass="33920">MVKFKKLVLLVSSIFVLLYLINGESCDRQMVEQIEMMDKHDCQKPNLDVLLAQYIKDRAVVEVKFSDGSSVTSIGSQIPPMMEQPPSQDQIKSCKEANKTGPHMLKIDGIDDEFLVLCDNDYEGGGWLVIQNRFKGLLDFYRNWTDYKAGFGDINEDFWIGNELIHQISKEKPREIHFLLSDWEDKFGVAKYSGFQMGGEDEMYALKSLGSYSGTAGDSLLRNVGQKFSTKDRDNDAYEGSCSHLYFGGWWYDKCHLANLNGKYVKGAVSDYATMMCWSSFRGFNYGLKTSRIMVRF</sequence>
<dbReference type="SUPFAM" id="SSF56496">
    <property type="entry name" value="Fibrinogen C-terminal domain-like"/>
    <property type="match status" value="1"/>
</dbReference>
<accession>B0WGN0</accession>
<reference evidence="4" key="1">
    <citation type="submission" date="2007-03" db="EMBL/GenBank/DDBJ databases">
        <title>Annotation of Culex pipiens quinquefasciatus.</title>
        <authorList>
            <consortium name="The Broad Institute Genome Sequencing Platform"/>
            <person name="Atkinson P.W."/>
            <person name="Hemingway J."/>
            <person name="Christensen B.M."/>
            <person name="Higgs S."/>
            <person name="Kodira C."/>
            <person name="Hannick L."/>
            <person name="Megy K."/>
            <person name="O'Leary S."/>
            <person name="Pearson M."/>
            <person name="Haas B.J."/>
            <person name="Mauceli E."/>
            <person name="Wortman J.R."/>
            <person name="Lee N.H."/>
            <person name="Guigo R."/>
            <person name="Stanke M."/>
            <person name="Alvarado L."/>
            <person name="Amedeo P."/>
            <person name="Antoine C.H."/>
            <person name="Arensburger P."/>
            <person name="Bidwell S.L."/>
            <person name="Crawford M."/>
            <person name="Camaro F."/>
            <person name="Devon K."/>
            <person name="Engels R."/>
            <person name="Hammond M."/>
            <person name="Howarth C."/>
            <person name="Koehrsen M."/>
            <person name="Lawson D."/>
            <person name="Montgomery P."/>
            <person name="Nene V."/>
            <person name="Nusbaum C."/>
            <person name="Puiu D."/>
            <person name="Romero-Severson J."/>
            <person name="Severson D.W."/>
            <person name="Shumway M."/>
            <person name="Sisk P."/>
            <person name="Stolte C."/>
            <person name="Zeng Q."/>
            <person name="Eisenstadt E."/>
            <person name="Fraser-Liggett C."/>
            <person name="Strausberg R."/>
            <person name="Galagan J."/>
            <person name="Birren B."/>
            <person name="Collins F.H."/>
        </authorList>
    </citation>
    <scope>NUCLEOTIDE SEQUENCE [LARGE SCALE GENOMIC DNA]</scope>
    <source>
        <strain evidence="4">JHB</strain>
    </source>
</reference>
<evidence type="ECO:0000256" key="2">
    <source>
        <dbReference type="SAM" id="SignalP"/>
    </source>
</evidence>
<evidence type="ECO:0000313" key="6">
    <source>
        <dbReference type="Proteomes" id="UP000002320"/>
    </source>
</evidence>
<dbReference type="InterPro" id="IPR020837">
    <property type="entry name" value="Fibrinogen_CS"/>
</dbReference>
<dbReference type="PROSITE" id="PS51406">
    <property type="entry name" value="FIBRINOGEN_C_2"/>
    <property type="match status" value="1"/>
</dbReference>
<keyword evidence="6" id="KW-1185">Reference proteome</keyword>
<dbReference type="PANTHER" id="PTHR19143">
    <property type="entry name" value="FIBRINOGEN/TENASCIN/ANGIOPOEITIN"/>
    <property type="match status" value="1"/>
</dbReference>
<evidence type="ECO:0000259" key="3">
    <source>
        <dbReference type="PROSITE" id="PS51406"/>
    </source>
</evidence>
<dbReference type="Pfam" id="PF00147">
    <property type="entry name" value="Fibrinogen_C"/>
    <property type="match status" value="1"/>
</dbReference>
<evidence type="ECO:0000313" key="4">
    <source>
        <dbReference type="EMBL" id="EDS27059.1"/>
    </source>
</evidence>
<dbReference type="EMBL" id="DS231927">
    <property type="protein sequence ID" value="EDS27059.1"/>
    <property type="molecule type" value="Genomic_DNA"/>
</dbReference>
<dbReference type="InParanoid" id="B0WGN0"/>
<dbReference type="OrthoDB" id="7735550at2759"/>
<dbReference type="SMART" id="SM00186">
    <property type="entry name" value="FBG"/>
    <property type="match status" value="1"/>
</dbReference>
<dbReference type="VEuPathDB" id="VectorBase:CQUJHB018125"/>
<dbReference type="VEuPathDB" id="VectorBase:CPIJ005843"/>
<dbReference type="eggNOG" id="KOG2579">
    <property type="taxonomic scope" value="Eukaryota"/>
</dbReference>
<dbReference type="KEGG" id="cqu:CpipJ_CPIJ005843"/>
<dbReference type="GO" id="GO:0005615">
    <property type="term" value="C:extracellular space"/>
    <property type="evidence" value="ECO:0007669"/>
    <property type="project" value="TreeGrafter"/>
</dbReference>
<proteinExistence type="predicted"/>
<dbReference type="Gene3D" id="3.90.215.10">
    <property type="entry name" value="Gamma Fibrinogen, chain A, domain 1"/>
    <property type="match status" value="1"/>
</dbReference>
<dbReference type="EnsemblMetazoa" id="CPIJ005843-RA">
    <property type="protein sequence ID" value="CPIJ005843-PA"/>
    <property type="gene ID" value="CPIJ005843"/>
</dbReference>
<gene>
    <name evidence="5" type="primary">6038017</name>
    <name evidence="4" type="ORF">CpipJ_CPIJ005843</name>
</gene>
<dbReference type="PROSITE" id="PS00514">
    <property type="entry name" value="FIBRINOGEN_C_1"/>
    <property type="match status" value="1"/>
</dbReference>
<name>B0WGN0_CULQU</name>
<dbReference type="FunCoup" id="B0WGN0">
    <property type="interactions" value="2"/>
</dbReference>
<feature type="chain" id="PRO_5011407980" evidence="2">
    <location>
        <begin position="24"/>
        <end position="297"/>
    </location>
</feature>
<dbReference type="Proteomes" id="UP000002320">
    <property type="component" value="Unassembled WGS sequence"/>
</dbReference>
<dbReference type="OMA" id="CWSSFKG"/>
<dbReference type="InterPro" id="IPR050373">
    <property type="entry name" value="Fibrinogen_C-term_domain"/>
</dbReference>
<dbReference type="InterPro" id="IPR036056">
    <property type="entry name" value="Fibrinogen-like_C"/>
</dbReference>
<protein>
    <submittedName>
        <fullName evidence="4 5">Fibrinogen and fibronectin</fullName>
    </submittedName>
</protein>